<dbReference type="InterPro" id="IPR013083">
    <property type="entry name" value="Znf_RING/FYVE/PHD"/>
</dbReference>
<dbReference type="Proteomes" id="UP001445076">
    <property type="component" value="Unassembled WGS sequence"/>
</dbReference>
<feature type="region of interest" description="Disordered" evidence="5">
    <location>
        <begin position="674"/>
        <end position="701"/>
    </location>
</feature>
<reference evidence="7 8" key="1">
    <citation type="journal article" date="2024" name="BMC Genomics">
        <title>Genome assembly of redclaw crayfish (Cherax quadricarinatus) provides insights into its immune adaptation and hypoxia tolerance.</title>
        <authorList>
            <person name="Liu Z."/>
            <person name="Zheng J."/>
            <person name="Li H."/>
            <person name="Fang K."/>
            <person name="Wang S."/>
            <person name="He J."/>
            <person name="Zhou D."/>
            <person name="Weng S."/>
            <person name="Chi M."/>
            <person name="Gu Z."/>
            <person name="He J."/>
            <person name="Li F."/>
            <person name="Wang M."/>
        </authorList>
    </citation>
    <scope>NUCLEOTIDE SEQUENCE [LARGE SCALE GENOMIC DNA]</scope>
    <source>
        <strain evidence="7">ZL_2023a</strain>
    </source>
</reference>
<keyword evidence="2" id="KW-0862">Zinc</keyword>
<keyword evidence="1 3" id="KW-0479">Metal-binding</keyword>
<feature type="region of interest" description="Disordered" evidence="5">
    <location>
        <begin position="1653"/>
        <end position="1681"/>
    </location>
</feature>
<accession>A0AAW0WJ78</accession>
<organism evidence="7 8">
    <name type="scientific">Cherax quadricarinatus</name>
    <name type="common">Australian red claw crayfish</name>
    <dbReference type="NCBI Taxonomy" id="27406"/>
    <lineage>
        <taxon>Eukaryota</taxon>
        <taxon>Metazoa</taxon>
        <taxon>Ecdysozoa</taxon>
        <taxon>Arthropoda</taxon>
        <taxon>Crustacea</taxon>
        <taxon>Multicrustacea</taxon>
        <taxon>Malacostraca</taxon>
        <taxon>Eumalacostraca</taxon>
        <taxon>Eucarida</taxon>
        <taxon>Decapoda</taxon>
        <taxon>Pleocyemata</taxon>
        <taxon>Astacidea</taxon>
        <taxon>Parastacoidea</taxon>
        <taxon>Parastacidae</taxon>
        <taxon>Cherax</taxon>
    </lineage>
</organism>
<name>A0AAW0WJ78_CHEQU</name>
<keyword evidence="1 3" id="KW-0863">Zinc-finger</keyword>
<evidence type="ECO:0000256" key="5">
    <source>
        <dbReference type="SAM" id="MobiDB-lite"/>
    </source>
</evidence>
<evidence type="ECO:0000256" key="2">
    <source>
        <dbReference type="ARBA" id="ARBA00022833"/>
    </source>
</evidence>
<sequence length="1848" mass="206974">MSGKSKSLTKNGVLSLFNQEIKTAINMQVIFIASTDVSCYLRLSDGKHVSPVIILLNENYNPKFRVGAILAIKEVCFMLLEERTEGQHPLEDKGFHPLYIKSYSLLEHHHVTKSILGSLDPFTSYVDAINHVHQILRNLDPKIGEHIRGSKQLQEEAESLRCRGNTCFNQQEYNEAIALYDTAKKKDPFDYRVWSNCSQAHFKMEEYEEAEKDAVIAIKMNPFIEKVYYRAAQAALYLRDSTPAVVYAESGIFICGKSKDLQQIIDGMPKLNTEETQEKIEAIITNSLERVPALLTAVTRSANISSAASNFLIEKAVAFTKNTISTQVEETLENLKEFTLGDEDQTKEQKKEAKGKKEKNKRKIKAVIEENLKECEEKRIKEEKRKEKEEERKKLESKKEKNLKPINAFHETLRDGRRLYETGQLHQAIEMFSRSLACCCLDSDGNINKCGNSERLEVQVIQFVIGLCRIQSGRVYILDGMEIMKSLSDAKSAFPNRPAAHYWLGLGYEKIYLFKKAHYHACTCAEGLMSQKNIKPLKWPGTDDPIPETVPETLQDNARELVGRAASSRQTPKARCRFKDCIATQAHAYAKEEIYVTDPDFKGFLDVTCEEYCTVSYHPCCWKAHKEQLDEGIGRMSDKDFLGMECITPDCTGKICSIRIYDETSKLKNELAKDKKEKKNGLPISKQKKKEKKEKKIQTSRLAEAREKKKCKSESFSEDAPCGDEAFSKAELTADHSKTGTNDGANINKEKSSAPAASNLPIDPESLQTTQITILKPVLDEEESIFIRPGKKNKKKNKKNKASAQPDLLGDPLEVPQSVQNEYLSRLRVLRHQREALEGDLTSLPKATSPVIPGVTPSENPLKLLDPENPFYMPQHLRDNPQELECILQTSMMQTTSPNLQQETINTLLDFMYDWLKSEGPMSINDARLREQVSESFPLEASTYVNQCGGIKEFLMQSIKFAMIDDVICVGDHVVNAQELVCSEIKDRMINSRYLTKYSDGRKAKKFTHLLEDTKSTCSSASSTSQLAGSGVSYVSKGTSDSTLSANKIFYGEANKTATKASVRISPVSFLTNNSIQELGECTIPDMSLNPSAPEFEPVFNELSDEEDNAWETEFECNSNRWAMHRDEKFDKDYSDLDHKDKEDCDLAMKSEKSIIAVEETDEISQCDEDDDDDEDEECGDDLEESDNENLMVEVEDLKEDLQREREQNQHLNDKLFQVKSHFKSEVNKLKQQLGDLREANVELEAEKQSLVAQRESESRKFKSDMSRMQDEVKTFQSKNQSLELKYERCNDKFNELQGKLVEEQEVNMQIREEMKNLQESLTSSSQRAHEAEVKYMCIKKDLVEDHLNRTIERLSDEVRQLRRLLPSASEETIPDRATLTRSIVTWDETIKSLRDHRRTFTEEGKKLLGMVNQGRPLNALPPGDLSIPPIPSISVAPLLSLGQKTSRKSSPLIAPENNQELAKHPSSSPQTPLLPLTVPVSVDPPPSVGIPLIYQSSALEGNPVFMRNGGTAVPFNCGAIPKGIINQPSTTAEIPSSTKWGDAPSLLMGTHTWEYSDGDVKPLIVGTHALGVQAKESKNPSKPTSLTVGGVSVSITDSVGSNSSAYGLSDISLNASAEVNMSSAHTQSTPTLHQPTTLTVTKPKFQNLSSNSSVGTIGAPPPKLVRPQSRQSQNTVKMGNQGSVVKDDSVTITTSYKKLIEICKQRIGKDHTSPEICSALREVRNQNNNSLSGMSTEKIVERVKLQLRSRHAGCGQATVAPWAGLTQGPGASPGPEWKGPVNEEGMKAEESCSICLEALSASSTVPLQCQHVFHEKCIKDWLKRQSNCPNCRTFALMTDEYPSLTHS</sequence>
<feature type="compositionally biased region" description="Polar residues" evidence="5">
    <location>
        <begin position="1669"/>
        <end position="1681"/>
    </location>
</feature>
<feature type="region of interest" description="Disordered" evidence="5">
    <location>
        <begin position="1165"/>
        <end position="1186"/>
    </location>
</feature>
<dbReference type="Pfam" id="PF13639">
    <property type="entry name" value="zf-RING_2"/>
    <property type="match status" value="1"/>
</dbReference>
<evidence type="ECO:0000256" key="3">
    <source>
        <dbReference type="PROSITE-ProRule" id="PRU00175"/>
    </source>
</evidence>
<dbReference type="InterPro" id="IPR056870">
    <property type="entry name" value="TTC3/DZIP3/RBM44-like_helical"/>
</dbReference>
<dbReference type="PANTHER" id="PTHR17550:SF7">
    <property type="entry name" value="RNA-BINDING PROTEIN 44"/>
    <property type="match status" value="1"/>
</dbReference>
<evidence type="ECO:0000259" key="6">
    <source>
        <dbReference type="PROSITE" id="PS50089"/>
    </source>
</evidence>
<feature type="compositionally biased region" description="Basic residues" evidence="5">
    <location>
        <begin position="789"/>
        <end position="801"/>
    </location>
</feature>
<feature type="domain" description="RING-type" evidence="6">
    <location>
        <begin position="1793"/>
        <end position="1833"/>
    </location>
</feature>
<dbReference type="SMART" id="SM00184">
    <property type="entry name" value="RING"/>
    <property type="match status" value="1"/>
</dbReference>
<dbReference type="InterPro" id="IPR011990">
    <property type="entry name" value="TPR-like_helical_dom_sf"/>
</dbReference>
<dbReference type="PROSITE" id="PS50089">
    <property type="entry name" value="ZF_RING_2"/>
    <property type="match status" value="1"/>
</dbReference>
<dbReference type="PANTHER" id="PTHR17550">
    <property type="entry name" value="E3 UBIQUITIN-PROTEIN LIGASE TTC3"/>
    <property type="match status" value="1"/>
</dbReference>
<dbReference type="EMBL" id="JARKIK010000074">
    <property type="protein sequence ID" value="KAK8727773.1"/>
    <property type="molecule type" value="Genomic_DNA"/>
</dbReference>
<dbReference type="Pfam" id="PF24905">
    <property type="entry name" value="TTC3_9th"/>
    <property type="match status" value="1"/>
</dbReference>
<dbReference type="SUPFAM" id="SSF57850">
    <property type="entry name" value="RING/U-box"/>
    <property type="match status" value="1"/>
</dbReference>
<dbReference type="SMART" id="SM00028">
    <property type="entry name" value="TPR"/>
    <property type="match status" value="3"/>
</dbReference>
<dbReference type="Gene3D" id="1.25.40.10">
    <property type="entry name" value="Tetratricopeptide repeat domain"/>
    <property type="match status" value="1"/>
</dbReference>
<dbReference type="Pfam" id="PF19179">
    <property type="entry name" value="TTC3_DZIP3_dom"/>
    <property type="match status" value="1"/>
</dbReference>
<comment type="caution">
    <text evidence="7">The sequence shown here is derived from an EMBL/GenBank/DDBJ whole genome shotgun (WGS) entry which is preliminary data.</text>
</comment>
<evidence type="ECO:0000313" key="8">
    <source>
        <dbReference type="Proteomes" id="UP001445076"/>
    </source>
</evidence>
<feature type="region of interest" description="Disordered" evidence="5">
    <location>
        <begin position="733"/>
        <end position="764"/>
    </location>
</feature>
<dbReference type="Pfam" id="PF24812">
    <property type="entry name" value="WHD_TTC3"/>
    <property type="match status" value="1"/>
</dbReference>
<gene>
    <name evidence="7" type="ORF">OTU49_009450</name>
</gene>
<dbReference type="GO" id="GO:0005737">
    <property type="term" value="C:cytoplasm"/>
    <property type="evidence" value="ECO:0007669"/>
    <property type="project" value="UniProtKB-ARBA"/>
</dbReference>
<dbReference type="GO" id="GO:0008270">
    <property type="term" value="F:zinc ion binding"/>
    <property type="evidence" value="ECO:0007669"/>
    <property type="project" value="UniProtKB-KW"/>
</dbReference>
<evidence type="ECO:0000256" key="1">
    <source>
        <dbReference type="ARBA" id="ARBA00022771"/>
    </source>
</evidence>
<keyword evidence="8" id="KW-1185">Reference proteome</keyword>
<dbReference type="InterPro" id="IPR019734">
    <property type="entry name" value="TPR_rpt"/>
</dbReference>
<protein>
    <recommendedName>
        <fullName evidence="6">RING-type domain-containing protein</fullName>
    </recommendedName>
</protein>
<dbReference type="InterPro" id="IPR056871">
    <property type="entry name" value="WH_TTC3"/>
</dbReference>
<dbReference type="CDD" id="cd16454">
    <property type="entry name" value="RING-H2_PA-TM-RING"/>
    <property type="match status" value="1"/>
</dbReference>
<feature type="coiled-coil region" evidence="4">
    <location>
        <begin position="343"/>
        <end position="401"/>
    </location>
</feature>
<keyword evidence="4" id="KW-0175">Coiled coil</keyword>
<evidence type="ECO:0000313" key="7">
    <source>
        <dbReference type="EMBL" id="KAK8727773.1"/>
    </source>
</evidence>
<dbReference type="Gene3D" id="3.30.40.10">
    <property type="entry name" value="Zinc/RING finger domain, C3HC4 (zinc finger)"/>
    <property type="match status" value="1"/>
</dbReference>
<feature type="region of interest" description="Disordered" evidence="5">
    <location>
        <begin position="786"/>
        <end position="814"/>
    </location>
</feature>
<evidence type="ECO:0000256" key="4">
    <source>
        <dbReference type="SAM" id="Coils"/>
    </source>
</evidence>
<proteinExistence type="predicted"/>
<feature type="compositionally biased region" description="Basic residues" evidence="5">
    <location>
        <begin position="686"/>
        <end position="695"/>
    </location>
</feature>
<dbReference type="InterPro" id="IPR001841">
    <property type="entry name" value="Znf_RING"/>
</dbReference>
<dbReference type="SUPFAM" id="SSF48452">
    <property type="entry name" value="TPR-like"/>
    <property type="match status" value="1"/>
</dbReference>
<dbReference type="InterPro" id="IPR043866">
    <property type="entry name" value="TTC3/DZIP3_dom"/>
</dbReference>